<proteinExistence type="predicted"/>
<dbReference type="Proteomes" id="UP001178461">
    <property type="component" value="Chromosome 3"/>
</dbReference>
<keyword evidence="2" id="KW-1185">Reference proteome</keyword>
<evidence type="ECO:0000313" key="2">
    <source>
        <dbReference type="Proteomes" id="UP001178461"/>
    </source>
</evidence>
<accession>A0AA35P0D5</accession>
<name>A0AA35P0D5_9SAUR</name>
<gene>
    <name evidence="1" type="ORF">PODLI_1B009582</name>
</gene>
<organism evidence="1 2">
    <name type="scientific">Podarcis lilfordi</name>
    <name type="common">Lilford's wall lizard</name>
    <dbReference type="NCBI Taxonomy" id="74358"/>
    <lineage>
        <taxon>Eukaryota</taxon>
        <taxon>Metazoa</taxon>
        <taxon>Chordata</taxon>
        <taxon>Craniata</taxon>
        <taxon>Vertebrata</taxon>
        <taxon>Euteleostomi</taxon>
        <taxon>Lepidosauria</taxon>
        <taxon>Squamata</taxon>
        <taxon>Bifurcata</taxon>
        <taxon>Unidentata</taxon>
        <taxon>Episquamata</taxon>
        <taxon>Laterata</taxon>
        <taxon>Lacertibaenia</taxon>
        <taxon>Lacertidae</taxon>
        <taxon>Podarcis</taxon>
    </lineage>
</organism>
<dbReference type="AlphaFoldDB" id="A0AA35P0D5"/>
<sequence length="68" mass="7866">MRPQSGWRCASSETSIMCTGTWLCICVHIRSLHGDIHYWPRATKETSVQITKHDQCLQFNKESDQQLS</sequence>
<dbReference type="EMBL" id="OX395128">
    <property type="protein sequence ID" value="CAI5770409.1"/>
    <property type="molecule type" value="Genomic_DNA"/>
</dbReference>
<protein>
    <submittedName>
        <fullName evidence="1">Uncharacterized protein</fullName>
    </submittedName>
</protein>
<reference evidence="1" key="1">
    <citation type="submission" date="2022-12" db="EMBL/GenBank/DDBJ databases">
        <authorList>
            <person name="Alioto T."/>
            <person name="Alioto T."/>
            <person name="Gomez Garrido J."/>
        </authorList>
    </citation>
    <scope>NUCLEOTIDE SEQUENCE</scope>
</reference>
<evidence type="ECO:0000313" key="1">
    <source>
        <dbReference type="EMBL" id="CAI5770409.1"/>
    </source>
</evidence>